<dbReference type="SMR" id="A0A445G6P2"/>
<feature type="region of interest" description="Disordered" evidence="1">
    <location>
        <begin position="25"/>
        <end position="60"/>
    </location>
</feature>
<accession>A0A445G6P2</accession>
<evidence type="ECO:0000313" key="2">
    <source>
        <dbReference type="EMBL" id="RZB56841.1"/>
    </source>
</evidence>
<evidence type="ECO:0000256" key="1">
    <source>
        <dbReference type="SAM" id="MobiDB-lite"/>
    </source>
</evidence>
<evidence type="ECO:0000313" key="3">
    <source>
        <dbReference type="Proteomes" id="UP000289340"/>
    </source>
</evidence>
<proteinExistence type="predicted"/>
<reference evidence="2 3" key="1">
    <citation type="submission" date="2018-09" db="EMBL/GenBank/DDBJ databases">
        <title>A high-quality reference genome of wild soybean provides a powerful tool to mine soybean genomes.</title>
        <authorList>
            <person name="Xie M."/>
            <person name="Chung C.Y.L."/>
            <person name="Li M.-W."/>
            <person name="Wong F.-L."/>
            <person name="Chan T.-F."/>
            <person name="Lam H.-M."/>
        </authorList>
    </citation>
    <scope>NUCLEOTIDE SEQUENCE [LARGE SCALE GENOMIC DNA]</scope>
    <source>
        <strain evidence="3">cv. W05</strain>
        <tissue evidence="2">Hypocotyl of etiolated seedlings</tissue>
    </source>
</reference>
<keyword evidence="3" id="KW-1185">Reference proteome</keyword>
<dbReference type="AlphaFoldDB" id="A0A445G6P2"/>
<name>A0A445G6P2_GLYSO</name>
<sequence>MDSSDSDPEETLEWKLIEDLINDDHPYLPSFHPNTSPDANVEQKAGKRKRKSKVNEASSSTIVEKTAMLEIKLRERELRLKRHELMMKEMNLMKERELKIKEMEFELKLLCKDTSKLTERQLQDYEKICKSIREKYGIA</sequence>
<organism evidence="2 3">
    <name type="scientific">Glycine soja</name>
    <name type="common">Wild soybean</name>
    <dbReference type="NCBI Taxonomy" id="3848"/>
    <lineage>
        <taxon>Eukaryota</taxon>
        <taxon>Viridiplantae</taxon>
        <taxon>Streptophyta</taxon>
        <taxon>Embryophyta</taxon>
        <taxon>Tracheophyta</taxon>
        <taxon>Spermatophyta</taxon>
        <taxon>Magnoliopsida</taxon>
        <taxon>eudicotyledons</taxon>
        <taxon>Gunneridae</taxon>
        <taxon>Pentapetalae</taxon>
        <taxon>rosids</taxon>
        <taxon>fabids</taxon>
        <taxon>Fabales</taxon>
        <taxon>Fabaceae</taxon>
        <taxon>Papilionoideae</taxon>
        <taxon>50 kb inversion clade</taxon>
        <taxon>NPAAA clade</taxon>
        <taxon>indigoferoid/millettioid clade</taxon>
        <taxon>Phaseoleae</taxon>
        <taxon>Glycine</taxon>
        <taxon>Glycine subgen. Soja</taxon>
    </lineage>
</organism>
<protein>
    <recommendedName>
        <fullName evidence="4">No apical meristem-associated C-terminal domain-containing protein</fullName>
    </recommendedName>
</protein>
<evidence type="ECO:0008006" key="4">
    <source>
        <dbReference type="Google" id="ProtNLM"/>
    </source>
</evidence>
<dbReference type="Proteomes" id="UP000289340">
    <property type="component" value="Chromosome 17"/>
</dbReference>
<dbReference type="EMBL" id="QZWG01000017">
    <property type="protein sequence ID" value="RZB56841.1"/>
    <property type="molecule type" value="Genomic_DNA"/>
</dbReference>
<gene>
    <name evidence="2" type="ORF">D0Y65_045800</name>
</gene>
<comment type="caution">
    <text evidence="2">The sequence shown here is derived from an EMBL/GenBank/DDBJ whole genome shotgun (WGS) entry which is preliminary data.</text>
</comment>